<evidence type="ECO:0000256" key="10">
    <source>
        <dbReference type="SAM" id="Phobius"/>
    </source>
</evidence>
<dbReference type="RefSeq" id="WP_068715456.1">
    <property type="nucleotide sequence ID" value="NZ_LWDV01000007.1"/>
</dbReference>
<feature type="domain" description="Methyl-accepting transducer" evidence="11">
    <location>
        <begin position="323"/>
        <end position="559"/>
    </location>
</feature>
<evidence type="ECO:0000256" key="5">
    <source>
        <dbReference type="ARBA" id="ARBA00022989"/>
    </source>
</evidence>
<sequence>MYSIFTYTQEVTKLKRDIREESIDLIDNATNTLENNLTQRINLIEYISELDSIKSMNYTKQLSTLREVKNKFPLFESLYVMNRNGDLTSITRESLDNYKDKPWFKPAISGEIQISKSYISEQTYRPTVTIAVPLKDYHTRIMGVIAADINLKELQKLVIHSATKTIYVIDKEGTLIAHPNYSEKVLRQKNIKDSPINKRIRDKKEIDLLTYYNGNKKLLASYKHIETLGWGVIIEENAKVAYSKVTNILIRTIVILILGITLAIIIVAVKFSNYIIEPIQALMEGMKSAENRDLTESINLTQQDEIGDLANSFNNLISSQRFIIKSLNEDIHKLSDASQRVSSSAQESEATIDMTSYSVEEISASIQQIAATSEQINQFAQRNTDVSNDGKILVDSFIDQLNNLIKSVNNTNQIILNLKNKTDEVGNIINIINNIAKNTNLLALNASIEAARSSEGGHGFSVVAEEIRNLASETTKATEEITKLINETQLGSDKAMHSISLSKDLTEGSQVILDQIGTFFNKIHQSLLESSQQIEGITLSTNEAANHSNEIVTATSNITNISQELTSSANQLAEMGEELKEITGRFKI</sequence>
<reference evidence="14" key="1">
    <citation type="submission" date="2016-07" db="EMBL/GenBank/DDBJ databases">
        <authorList>
            <person name="Florea S."/>
            <person name="Webb J.S."/>
            <person name="Jaromczyk J."/>
            <person name="Schardl C.L."/>
        </authorList>
    </citation>
    <scope>NUCLEOTIDE SEQUENCE [LARGE SCALE GENOMIC DNA]</scope>
    <source>
        <strain evidence="14">Z6</strain>
    </source>
</reference>
<dbReference type="SMART" id="SM00304">
    <property type="entry name" value="HAMP"/>
    <property type="match status" value="1"/>
</dbReference>
<keyword evidence="7 9" id="KW-0807">Transducer</keyword>
<proteinExistence type="inferred from homology"/>
<dbReference type="PROSITE" id="PS50885">
    <property type="entry name" value="HAMP"/>
    <property type="match status" value="1"/>
</dbReference>
<dbReference type="Pfam" id="PF00015">
    <property type="entry name" value="MCPsignal"/>
    <property type="match status" value="1"/>
</dbReference>
<dbReference type="GO" id="GO:0007165">
    <property type="term" value="P:signal transduction"/>
    <property type="evidence" value="ECO:0007669"/>
    <property type="project" value="UniProtKB-KW"/>
</dbReference>
<feature type="transmembrane region" description="Helical" evidence="10">
    <location>
        <begin position="248"/>
        <end position="269"/>
    </location>
</feature>
<evidence type="ECO:0000256" key="3">
    <source>
        <dbReference type="ARBA" id="ARBA00022500"/>
    </source>
</evidence>
<evidence type="ECO:0000256" key="6">
    <source>
        <dbReference type="ARBA" id="ARBA00023136"/>
    </source>
</evidence>
<dbReference type="CDD" id="cd18773">
    <property type="entry name" value="PDC1_HK_sensor"/>
    <property type="match status" value="1"/>
</dbReference>
<dbReference type="PANTHER" id="PTHR32089">
    <property type="entry name" value="METHYL-ACCEPTING CHEMOTAXIS PROTEIN MCPB"/>
    <property type="match status" value="1"/>
</dbReference>
<dbReference type="Pfam" id="PF02743">
    <property type="entry name" value="dCache_1"/>
    <property type="match status" value="1"/>
</dbReference>
<dbReference type="Pfam" id="PF00672">
    <property type="entry name" value="HAMP"/>
    <property type="match status" value="1"/>
</dbReference>
<dbReference type="Gene3D" id="3.30.450.20">
    <property type="entry name" value="PAS domain"/>
    <property type="match status" value="2"/>
</dbReference>
<dbReference type="CDD" id="cd06225">
    <property type="entry name" value="HAMP"/>
    <property type="match status" value="1"/>
</dbReference>
<dbReference type="PANTHER" id="PTHR32089:SF112">
    <property type="entry name" value="LYSOZYME-LIKE PROTEIN-RELATED"/>
    <property type="match status" value="1"/>
</dbReference>
<evidence type="ECO:0000256" key="1">
    <source>
        <dbReference type="ARBA" id="ARBA00004651"/>
    </source>
</evidence>
<comment type="caution">
    <text evidence="13">The sequence shown here is derived from an EMBL/GenBank/DDBJ whole genome shotgun (WGS) entry which is preliminary data.</text>
</comment>
<dbReference type="SUPFAM" id="SSF58104">
    <property type="entry name" value="Methyl-accepting chemotaxis protein (MCP) signaling domain"/>
    <property type="match status" value="1"/>
</dbReference>
<name>A0A1C0AB41_9FIRM</name>
<keyword evidence="4 10" id="KW-0812">Transmembrane</keyword>
<comment type="subcellular location">
    <subcellularLocation>
        <location evidence="1">Cell membrane</location>
        <topology evidence="1">Multi-pass membrane protein</topology>
    </subcellularLocation>
</comment>
<dbReference type="Proteomes" id="UP000093514">
    <property type="component" value="Unassembled WGS sequence"/>
</dbReference>
<dbReference type="InterPro" id="IPR029151">
    <property type="entry name" value="Sensor-like_sf"/>
</dbReference>
<evidence type="ECO:0000256" key="7">
    <source>
        <dbReference type="ARBA" id="ARBA00023224"/>
    </source>
</evidence>
<dbReference type="EMBL" id="LWDV01000007">
    <property type="protein sequence ID" value="OCL27576.1"/>
    <property type="molecule type" value="Genomic_DNA"/>
</dbReference>
<organism evidence="13 14">
    <name type="scientific">Orenia metallireducens</name>
    <dbReference type="NCBI Taxonomy" id="1413210"/>
    <lineage>
        <taxon>Bacteria</taxon>
        <taxon>Bacillati</taxon>
        <taxon>Bacillota</taxon>
        <taxon>Clostridia</taxon>
        <taxon>Halanaerobiales</taxon>
        <taxon>Halobacteroidaceae</taxon>
        <taxon>Orenia</taxon>
    </lineage>
</organism>
<evidence type="ECO:0008006" key="15">
    <source>
        <dbReference type="Google" id="ProtNLM"/>
    </source>
</evidence>
<dbReference type="GO" id="GO:0006935">
    <property type="term" value="P:chemotaxis"/>
    <property type="evidence" value="ECO:0007669"/>
    <property type="project" value="UniProtKB-KW"/>
</dbReference>
<accession>A0A1C0AB41</accession>
<dbReference type="PROSITE" id="PS50111">
    <property type="entry name" value="CHEMOTAXIS_TRANSDUC_2"/>
    <property type="match status" value="1"/>
</dbReference>
<dbReference type="SMART" id="SM00283">
    <property type="entry name" value="MA"/>
    <property type="match status" value="1"/>
</dbReference>
<dbReference type="Gene3D" id="1.10.287.950">
    <property type="entry name" value="Methyl-accepting chemotaxis protein"/>
    <property type="match status" value="1"/>
</dbReference>
<evidence type="ECO:0000313" key="13">
    <source>
        <dbReference type="EMBL" id="OCL27576.1"/>
    </source>
</evidence>
<evidence type="ECO:0000259" key="11">
    <source>
        <dbReference type="PROSITE" id="PS50111"/>
    </source>
</evidence>
<dbReference type="CDD" id="cd12912">
    <property type="entry name" value="PDC2_MCP_like"/>
    <property type="match status" value="1"/>
</dbReference>
<dbReference type="SUPFAM" id="SSF103190">
    <property type="entry name" value="Sensory domain-like"/>
    <property type="match status" value="1"/>
</dbReference>
<keyword evidence="5 10" id="KW-1133">Transmembrane helix</keyword>
<evidence type="ECO:0000256" key="9">
    <source>
        <dbReference type="PROSITE-ProRule" id="PRU00284"/>
    </source>
</evidence>
<evidence type="ECO:0000313" key="14">
    <source>
        <dbReference type="Proteomes" id="UP000093514"/>
    </source>
</evidence>
<evidence type="ECO:0000256" key="4">
    <source>
        <dbReference type="ARBA" id="ARBA00022692"/>
    </source>
</evidence>
<gene>
    <name evidence="13" type="ORF">U472_03205</name>
</gene>
<protein>
    <recommendedName>
        <fullName evidence="15">Methyl-accepting chemotaxis protein</fullName>
    </recommendedName>
</protein>
<dbReference type="InterPro" id="IPR004089">
    <property type="entry name" value="MCPsignal_dom"/>
</dbReference>
<evidence type="ECO:0000256" key="2">
    <source>
        <dbReference type="ARBA" id="ARBA00022475"/>
    </source>
</evidence>
<keyword evidence="2" id="KW-1003">Cell membrane</keyword>
<comment type="similarity">
    <text evidence="8">Belongs to the methyl-accepting chemotaxis (MCP) protein family.</text>
</comment>
<keyword evidence="3" id="KW-0145">Chemotaxis</keyword>
<dbReference type="InterPro" id="IPR033479">
    <property type="entry name" value="dCache_1"/>
</dbReference>
<evidence type="ECO:0000256" key="8">
    <source>
        <dbReference type="ARBA" id="ARBA00029447"/>
    </source>
</evidence>
<dbReference type="GO" id="GO:0005886">
    <property type="term" value="C:plasma membrane"/>
    <property type="evidence" value="ECO:0007669"/>
    <property type="project" value="UniProtKB-SubCell"/>
</dbReference>
<feature type="domain" description="HAMP" evidence="12">
    <location>
        <begin position="273"/>
        <end position="325"/>
    </location>
</feature>
<dbReference type="InterPro" id="IPR003660">
    <property type="entry name" value="HAMP_dom"/>
</dbReference>
<reference evidence="13 14" key="2">
    <citation type="submission" date="2016-08" db="EMBL/GenBank/DDBJ databases">
        <title>Orenia metallireducens sp. nov. strain Z6, a Novel Metal-reducing Firmicute from the Deep Subsurface.</title>
        <authorList>
            <person name="Maxim B.I."/>
            <person name="Kenneth K."/>
            <person name="Flynn T.M."/>
            <person name="Oloughlin E.J."/>
            <person name="Locke R.A."/>
            <person name="Weber J.R."/>
            <person name="Egan S.M."/>
            <person name="Mackie R.I."/>
            <person name="Cann I.K."/>
        </authorList>
    </citation>
    <scope>NUCLEOTIDE SEQUENCE [LARGE SCALE GENOMIC DNA]</scope>
    <source>
        <strain evidence="13 14">Z6</strain>
    </source>
</reference>
<keyword evidence="14" id="KW-1185">Reference proteome</keyword>
<keyword evidence="6 10" id="KW-0472">Membrane</keyword>
<evidence type="ECO:0000259" key="12">
    <source>
        <dbReference type="PROSITE" id="PS50885"/>
    </source>
</evidence>
<dbReference type="AlphaFoldDB" id="A0A1C0AB41"/>